<dbReference type="Gene3D" id="3.20.20.60">
    <property type="entry name" value="Phosphoenolpyruvate-binding domains"/>
    <property type="match status" value="1"/>
</dbReference>
<dbReference type="InterPro" id="IPR015813">
    <property type="entry name" value="Pyrv/PenolPyrv_kinase-like_dom"/>
</dbReference>
<dbReference type="SUPFAM" id="SSF50800">
    <property type="entry name" value="PK beta-barrel domain-like"/>
    <property type="match status" value="1"/>
</dbReference>
<evidence type="ECO:0000259" key="16">
    <source>
        <dbReference type="Pfam" id="PF02887"/>
    </source>
</evidence>
<dbReference type="Pfam" id="PF02887">
    <property type="entry name" value="PK_C"/>
    <property type="match status" value="1"/>
</dbReference>
<evidence type="ECO:0000313" key="18">
    <source>
        <dbReference type="Proteomes" id="UP000298664"/>
    </source>
</evidence>
<dbReference type="FunFam" id="2.40.33.10:FF:000001">
    <property type="entry name" value="Pyruvate kinase"/>
    <property type="match status" value="1"/>
</dbReference>
<evidence type="ECO:0000256" key="12">
    <source>
        <dbReference type="ARBA" id="ARBA00023317"/>
    </source>
</evidence>
<dbReference type="EC" id="2.7.1.40" evidence="4 13"/>
<evidence type="ECO:0000256" key="6">
    <source>
        <dbReference type="ARBA" id="ARBA00022723"/>
    </source>
</evidence>
<evidence type="ECO:0000256" key="3">
    <source>
        <dbReference type="ARBA" id="ARBA00008663"/>
    </source>
</evidence>
<dbReference type="Gene3D" id="2.40.33.10">
    <property type="entry name" value="PK beta-barrel domain-like"/>
    <property type="match status" value="1"/>
</dbReference>
<dbReference type="NCBIfam" id="NF004978">
    <property type="entry name" value="PRK06354.1"/>
    <property type="match status" value="1"/>
</dbReference>
<evidence type="ECO:0000256" key="11">
    <source>
        <dbReference type="ARBA" id="ARBA00023152"/>
    </source>
</evidence>
<dbReference type="GO" id="GO:0016301">
    <property type="term" value="F:kinase activity"/>
    <property type="evidence" value="ECO:0007669"/>
    <property type="project" value="UniProtKB-KW"/>
</dbReference>
<keyword evidence="11 14" id="KW-0324">Glycolysis</keyword>
<dbReference type="GO" id="GO:0030955">
    <property type="term" value="F:potassium ion binding"/>
    <property type="evidence" value="ECO:0007669"/>
    <property type="project" value="UniProtKB-UniRule"/>
</dbReference>
<dbReference type="InterPro" id="IPR018209">
    <property type="entry name" value="Pyrv_Knase_AS"/>
</dbReference>
<keyword evidence="9" id="KW-0067">ATP-binding</keyword>
<dbReference type="GO" id="GO:0005524">
    <property type="term" value="F:ATP binding"/>
    <property type="evidence" value="ECO:0007669"/>
    <property type="project" value="UniProtKB-KW"/>
</dbReference>
<dbReference type="NCBIfam" id="NF004886">
    <property type="entry name" value="PRK06247.1"/>
    <property type="match status" value="1"/>
</dbReference>
<dbReference type="InterPro" id="IPR015806">
    <property type="entry name" value="Pyrv_Knase_insert_dom_sf"/>
</dbReference>
<dbReference type="PRINTS" id="PR01050">
    <property type="entry name" value="PYRUVTKNASE"/>
</dbReference>
<dbReference type="InterPro" id="IPR015795">
    <property type="entry name" value="Pyrv_Knase_C"/>
</dbReference>
<dbReference type="GO" id="GO:0004743">
    <property type="term" value="F:pyruvate kinase activity"/>
    <property type="evidence" value="ECO:0007669"/>
    <property type="project" value="UniProtKB-UniRule"/>
</dbReference>
<evidence type="ECO:0000256" key="4">
    <source>
        <dbReference type="ARBA" id="ARBA00012142"/>
    </source>
</evidence>
<evidence type="ECO:0000256" key="5">
    <source>
        <dbReference type="ARBA" id="ARBA00022679"/>
    </source>
</evidence>
<dbReference type="InterPro" id="IPR015793">
    <property type="entry name" value="Pyrv_Knase_brl"/>
</dbReference>
<dbReference type="PROSITE" id="PS00110">
    <property type="entry name" value="PYRUVATE_KINASE"/>
    <property type="match status" value="1"/>
</dbReference>
<accession>A0AAF0H7B0</accession>
<evidence type="ECO:0000256" key="10">
    <source>
        <dbReference type="ARBA" id="ARBA00022842"/>
    </source>
</evidence>
<evidence type="ECO:0000256" key="8">
    <source>
        <dbReference type="ARBA" id="ARBA00022777"/>
    </source>
</evidence>
<dbReference type="NCBIfam" id="TIGR01064">
    <property type="entry name" value="pyruv_kin"/>
    <property type="match status" value="1"/>
</dbReference>
<evidence type="ECO:0000256" key="2">
    <source>
        <dbReference type="ARBA" id="ARBA00004997"/>
    </source>
</evidence>
<comment type="cofactor">
    <cofactor evidence="1">
        <name>K(+)</name>
        <dbReference type="ChEBI" id="CHEBI:29103"/>
    </cofactor>
</comment>
<keyword evidence="6" id="KW-0479">Metal-binding</keyword>
<name>A0AAF0H7B0_9HYPH</name>
<proteinExistence type="inferred from homology"/>
<evidence type="ECO:0000256" key="7">
    <source>
        <dbReference type="ARBA" id="ARBA00022741"/>
    </source>
</evidence>
<dbReference type="Proteomes" id="UP000298664">
    <property type="component" value="Chromosome Circular"/>
</dbReference>
<feature type="domain" description="Pyruvate kinase barrel" evidence="15">
    <location>
        <begin position="5"/>
        <end position="323"/>
    </location>
</feature>
<dbReference type="Gene3D" id="3.40.1380.20">
    <property type="entry name" value="Pyruvate kinase, C-terminal domain"/>
    <property type="match status" value="1"/>
</dbReference>
<feature type="domain" description="Pyruvate kinase C-terminal" evidence="16">
    <location>
        <begin position="356"/>
        <end position="468"/>
    </location>
</feature>
<comment type="pathway">
    <text evidence="2 14">Carbohydrate degradation; glycolysis; pyruvate from D-glyceraldehyde 3-phosphate: step 5/5.</text>
</comment>
<dbReference type="InterPro" id="IPR036918">
    <property type="entry name" value="Pyrv_Knase_C_sf"/>
</dbReference>
<evidence type="ECO:0000256" key="13">
    <source>
        <dbReference type="NCBIfam" id="TIGR01064"/>
    </source>
</evidence>
<dbReference type="RefSeq" id="WP_137393722.1">
    <property type="nucleotide sequence ID" value="NZ_CP124733.1"/>
</dbReference>
<keyword evidence="7" id="KW-0547">Nucleotide-binding</keyword>
<dbReference type="Pfam" id="PF00224">
    <property type="entry name" value="PK"/>
    <property type="match status" value="1"/>
</dbReference>
<evidence type="ECO:0000259" key="15">
    <source>
        <dbReference type="Pfam" id="PF00224"/>
    </source>
</evidence>
<sequence length="479" mass="51270">MKRNRKVKILATLGPASAEEAMIEKLHLAGADLFRINMSHASHDVMRTLIQRIRAVESRNGRPIGILADLQGPKLRVGKFADTKVDLAPGQTFTLDNNEAPGDKNRVFLPHPEILEAVKPGDRLLIDDGKLHLRAEKCDGKSIVTTVVSGTKISDRKGISLPDTLLGVGVLTDKDRADLDAVLATEEVDWVALSFVQRPEDLAEVRKIARGRVGLMSKIEKPQAVERIEEIIELSDALMVARGDLGVEMPLESLPGIQKQLTRACRRAGKPVVVATQMLESMISAPVPTRAEVSDVATAVFEGADAIMLSAESASGDYPVEAVSTMASIAHTVEQDPHYSSIIYAQRAQPEATGADAISLAARQIAETLRLSAIVTYTSSGTTGLRAARERPQVPIIALSPIIQTARRLSVVWGLHCVVTGDASDLDDMVNRACRIVVGEGFGNPGDRIIISAGVPLGTPGATNMVRIAYIGSDGQSGM</sequence>
<dbReference type="SUPFAM" id="SSF51621">
    <property type="entry name" value="Phosphoenolpyruvate/pyruvate domain"/>
    <property type="match status" value="1"/>
</dbReference>
<organism evidence="17 18">
    <name type="scientific">Agrobacterium larrymoorei</name>
    <dbReference type="NCBI Taxonomy" id="160699"/>
    <lineage>
        <taxon>Bacteria</taxon>
        <taxon>Pseudomonadati</taxon>
        <taxon>Pseudomonadota</taxon>
        <taxon>Alphaproteobacteria</taxon>
        <taxon>Hyphomicrobiales</taxon>
        <taxon>Rhizobiaceae</taxon>
        <taxon>Rhizobium/Agrobacterium group</taxon>
        <taxon>Agrobacterium</taxon>
    </lineage>
</organism>
<protein>
    <recommendedName>
        <fullName evidence="4 13">Pyruvate kinase</fullName>
        <ecNumber evidence="4 13">2.7.1.40</ecNumber>
    </recommendedName>
</protein>
<comment type="catalytic activity">
    <reaction evidence="14">
        <text>pyruvate + ATP = phosphoenolpyruvate + ADP + H(+)</text>
        <dbReference type="Rhea" id="RHEA:18157"/>
        <dbReference type="ChEBI" id="CHEBI:15361"/>
        <dbReference type="ChEBI" id="CHEBI:15378"/>
        <dbReference type="ChEBI" id="CHEBI:30616"/>
        <dbReference type="ChEBI" id="CHEBI:58702"/>
        <dbReference type="ChEBI" id="CHEBI:456216"/>
        <dbReference type="EC" id="2.7.1.40"/>
    </reaction>
</comment>
<evidence type="ECO:0000256" key="9">
    <source>
        <dbReference type="ARBA" id="ARBA00022840"/>
    </source>
</evidence>
<keyword evidence="8 14" id="KW-0418">Kinase</keyword>
<evidence type="ECO:0000256" key="14">
    <source>
        <dbReference type="RuleBase" id="RU000504"/>
    </source>
</evidence>
<dbReference type="InterPro" id="IPR011037">
    <property type="entry name" value="Pyrv_Knase-like_insert_dom_sf"/>
</dbReference>
<evidence type="ECO:0000313" key="17">
    <source>
        <dbReference type="EMBL" id="WHA41689.1"/>
    </source>
</evidence>
<keyword evidence="12 17" id="KW-0670">Pyruvate</keyword>
<dbReference type="GO" id="GO:0000287">
    <property type="term" value="F:magnesium ion binding"/>
    <property type="evidence" value="ECO:0007669"/>
    <property type="project" value="UniProtKB-UniRule"/>
</dbReference>
<evidence type="ECO:0000256" key="1">
    <source>
        <dbReference type="ARBA" id="ARBA00001958"/>
    </source>
</evidence>
<dbReference type="PANTHER" id="PTHR11817">
    <property type="entry name" value="PYRUVATE KINASE"/>
    <property type="match status" value="1"/>
</dbReference>
<dbReference type="NCBIfam" id="NF004491">
    <property type="entry name" value="PRK05826.1"/>
    <property type="match status" value="1"/>
</dbReference>
<dbReference type="SUPFAM" id="SSF52935">
    <property type="entry name" value="PK C-terminal domain-like"/>
    <property type="match status" value="1"/>
</dbReference>
<gene>
    <name evidence="17" type="primary">pyk</name>
    <name evidence="17" type="ORF">CFBP5477_003390</name>
</gene>
<dbReference type="AlphaFoldDB" id="A0AAF0H7B0"/>
<keyword evidence="5 14" id="KW-0808">Transferase</keyword>
<dbReference type="EMBL" id="CP124733">
    <property type="protein sequence ID" value="WHA41689.1"/>
    <property type="molecule type" value="Genomic_DNA"/>
</dbReference>
<dbReference type="InterPro" id="IPR040442">
    <property type="entry name" value="Pyrv_kinase-like_dom_sf"/>
</dbReference>
<comment type="similarity">
    <text evidence="3 14">Belongs to the pyruvate kinase family.</text>
</comment>
<reference evidence="17" key="1">
    <citation type="submission" date="2023-05" db="EMBL/GenBank/DDBJ databases">
        <title>Complete genome sequence of Agrobacterium larrymoorei CFBP5477.</title>
        <authorList>
            <person name="Yen H.-C."/>
            <person name="Chou L."/>
            <person name="Lin Y.-C."/>
            <person name="Lai E.-M."/>
            <person name="Kuo C.-H."/>
        </authorList>
    </citation>
    <scope>NUCLEOTIDE SEQUENCE</scope>
    <source>
        <strain evidence="17">CFBP5477</strain>
    </source>
</reference>
<keyword evidence="10 14" id="KW-0460">Magnesium</keyword>
<dbReference type="InterPro" id="IPR001697">
    <property type="entry name" value="Pyr_Knase"/>
</dbReference>